<protein>
    <submittedName>
        <fullName evidence="5">ABC transporter substrate-binding protein</fullName>
    </submittedName>
</protein>
<name>A0ABS5PLT2_9FIRM</name>
<keyword evidence="6" id="KW-1185">Reference proteome</keyword>
<dbReference type="EMBL" id="JAHBCL010000002">
    <property type="protein sequence ID" value="MBS7525364.1"/>
    <property type="molecule type" value="Genomic_DNA"/>
</dbReference>
<organism evidence="5 6">
    <name type="scientific">Fusibacter paucivorans</name>
    <dbReference type="NCBI Taxonomy" id="76009"/>
    <lineage>
        <taxon>Bacteria</taxon>
        <taxon>Bacillati</taxon>
        <taxon>Bacillota</taxon>
        <taxon>Clostridia</taxon>
        <taxon>Eubacteriales</taxon>
        <taxon>Eubacteriales Family XII. Incertae Sedis</taxon>
        <taxon>Fusibacter</taxon>
    </lineage>
</organism>
<evidence type="ECO:0000256" key="1">
    <source>
        <dbReference type="ARBA" id="ARBA00010062"/>
    </source>
</evidence>
<feature type="chain" id="PRO_5046622040" evidence="3">
    <location>
        <begin position="20"/>
        <end position="367"/>
    </location>
</feature>
<proteinExistence type="inferred from homology"/>
<evidence type="ECO:0000256" key="3">
    <source>
        <dbReference type="SAM" id="SignalP"/>
    </source>
</evidence>
<evidence type="ECO:0000313" key="5">
    <source>
        <dbReference type="EMBL" id="MBS7525364.1"/>
    </source>
</evidence>
<dbReference type="Proteomes" id="UP000746471">
    <property type="component" value="Unassembled WGS sequence"/>
</dbReference>
<dbReference type="SUPFAM" id="SSF53822">
    <property type="entry name" value="Periplasmic binding protein-like I"/>
    <property type="match status" value="1"/>
</dbReference>
<comment type="caution">
    <text evidence="5">The sequence shown here is derived from an EMBL/GenBank/DDBJ whole genome shotgun (WGS) entry which is preliminary data.</text>
</comment>
<dbReference type="InterPro" id="IPR028081">
    <property type="entry name" value="Leu-bd"/>
</dbReference>
<reference evidence="5 6" key="1">
    <citation type="submission" date="2021-05" db="EMBL/GenBank/DDBJ databases">
        <title>Fusibacter ferrireducens sp. nov., an anaerobic, sulfur- and Fe-reducing bacterium isolated from the mangrove sediment.</title>
        <authorList>
            <person name="Qiu D."/>
        </authorList>
    </citation>
    <scope>NUCLEOTIDE SEQUENCE [LARGE SCALE GENOMIC DNA]</scope>
    <source>
        <strain evidence="5 6">DSM 12116</strain>
    </source>
</reference>
<evidence type="ECO:0000256" key="2">
    <source>
        <dbReference type="ARBA" id="ARBA00022729"/>
    </source>
</evidence>
<dbReference type="RefSeq" id="WP_213235148.1">
    <property type="nucleotide sequence ID" value="NZ_JAHBCL010000002.1"/>
</dbReference>
<accession>A0ABS5PLT2</accession>
<feature type="signal peptide" evidence="3">
    <location>
        <begin position="1"/>
        <end position="19"/>
    </location>
</feature>
<comment type="similarity">
    <text evidence="1">Belongs to the leucine-binding protein family.</text>
</comment>
<gene>
    <name evidence="5" type="ORF">KHM83_01590</name>
</gene>
<dbReference type="InterPro" id="IPR051010">
    <property type="entry name" value="BCAA_transport"/>
</dbReference>
<dbReference type="Pfam" id="PF13458">
    <property type="entry name" value="Peripla_BP_6"/>
    <property type="match status" value="1"/>
</dbReference>
<keyword evidence="2 3" id="KW-0732">Signal</keyword>
<evidence type="ECO:0000313" key="6">
    <source>
        <dbReference type="Proteomes" id="UP000746471"/>
    </source>
</evidence>
<evidence type="ECO:0000259" key="4">
    <source>
        <dbReference type="Pfam" id="PF13458"/>
    </source>
</evidence>
<dbReference type="Gene3D" id="3.40.50.2300">
    <property type="match status" value="2"/>
</dbReference>
<dbReference type="InterPro" id="IPR028082">
    <property type="entry name" value="Peripla_BP_I"/>
</dbReference>
<dbReference type="PROSITE" id="PS51257">
    <property type="entry name" value="PROKAR_LIPOPROTEIN"/>
    <property type="match status" value="1"/>
</dbReference>
<sequence length="367" mass="39975">MKKWLILLFVILLTGCAKQTASVSNEIYMPIIADASWLEADGAFLNGVHLAVETMTEKCAAEGYTIRVEIIDDGAVYERGVEAATELANDPAVTAVFNLQNFDVSKTTAGILSDGGKMTLFAYGAYDSLFEQNDPLLFCGVAAFSDLGKAMGQYAVSHGYNRIAVYHNGIQSQEELVTAFERSLLNTDTKVVDYVPQIASSGDFDQIDKRWTALGVDCVVISQYGLDEAFRVLDLIRSKQAERMVIGEPIFNRANALADFKTIAEGMVVPTTQVIENSQALEDFALRYQEVYGVAADSWAIQGYDMTSMIIETALQNHTTDSLTIAKALHANGYQGVGGNKTFLEGGALVVDIDALEMLTCHDGMFQ</sequence>
<feature type="domain" description="Leucine-binding protein" evidence="4">
    <location>
        <begin position="43"/>
        <end position="349"/>
    </location>
</feature>
<dbReference type="PANTHER" id="PTHR30483">
    <property type="entry name" value="LEUCINE-SPECIFIC-BINDING PROTEIN"/>
    <property type="match status" value="1"/>
</dbReference>
<dbReference type="PANTHER" id="PTHR30483:SF6">
    <property type="entry name" value="PERIPLASMIC BINDING PROTEIN OF ABC TRANSPORTER FOR NATURAL AMINO ACIDS"/>
    <property type="match status" value="1"/>
</dbReference>